<dbReference type="InterPro" id="IPR013083">
    <property type="entry name" value="Znf_RING/FYVE/PHD"/>
</dbReference>
<dbReference type="InterPro" id="IPR049914">
    <property type="entry name" value="PHD1-3/5-6"/>
</dbReference>
<dbReference type="InterPro" id="IPR056280">
    <property type="entry name" value="AIPP2-like_SPOC"/>
</dbReference>
<evidence type="ECO:0000256" key="5">
    <source>
        <dbReference type="ARBA" id="ARBA00023163"/>
    </source>
</evidence>
<feature type="compositionally biased region" description="Polar residues" evidence="6">
    <location>
        <begin position="683"/>
        <end position="695"/>
    </location>
</feature>
<reference evidence="9" key="2">
    <citation type="submission" date="2013-12" db="EMBL/GenBank/DDBJ databases">
        <authorList>
            <person name="Yu Y."/>
            <person name="Lee S."/>
            <person name="de Baynast K."/>
            <person name="Wissotski M."/>
            <person name="Liu L."/>
            <person name="Talag J."/>
            <person name="Goicoechea J."/>
            <person name="Angelova A."/>
            <person name="Jetty R."/>
            <person name="Kudrna D."/>
            <person name="Golser W."/>
            <person name="Rivera L."/>
            <person name="Zhang J."/>
            <person name="Wing R."/>
        </authorList>
    </citation>
    <scope>NUCLEOTIDE SEQUENCE</scope>
</reference>
<evidence type="ECO:0000256" key="3">
    <source>
        <dbReference type="ARBA" id="ARBA00022833"/>
    </source>
</evidence>
<feature type="region of interest" description="Disordered" evidence="6">
    <location>
        <begin position="282"/>
        <end position="346"/>
    </location>
</feature>
<evidence type="ECO:0000256" key="4">
    <source>
        <dbReference type="ARBA" id="ARBA00023015"/>
    </source>
</evidence>
<feature type="compositionally biased region" description="Basic and acidic residues" evidence="6">
    <location>
        <begin position="117"/>
        <end position="130"/>
    </location>
</feature>
<feature type="compositionally biased region" description="Polar residues" evidence="6">
    <location>
        <begin position="136"/>
        <end position="147"/>
    </location>
</feature>
<feature type="region of interest" description="Disordered" evidence="6">
    <location>
        <begin position="576"/>
        <end position="855"/>
    </location>
</feature>
<evidence type="ECO:0000313" key="9">
    <source>
        <dbReference type="Proteomes" id="UP000032180"/>
    </source>
</evidence>
<keyword evidence="1" id="KW-0479">Metal-binding</keyword>
<keyword evidence="2" id="KW-0863">Zinc-finger</keyword>
<dbReference type="SUPFAM" id="SSF57903">
    <property type="entry name" value="FYVE/PHD zinc finger"/>
    <property type="match status" value="1"/>
</dbReference>
<feature type="domain" description="AIPP2-like SPOC-like" evidence="7">
    <location>
        <begin position="1071"/>
        <end position="1201"/>
    </location>
</feature>
<dbReference type="PANTHER" id="PTHR33304:SF9">
    <property type="entry name" value="RING_FYVE_PHD ZINC FINGER SUPERFAMILY PROTEIN"/>
    <property type="match status" value="1"/>
</dbReference>
<dbReference type="GO" id="GO:0008270">
    <property type="term" value="F:zinc ion binding"/>
    <property type="evidence" value="ECO:0007669"/>
    <property type="project" value="UniProtKB-KW"/>
</dbReference>
<protein>
    <recommendedName>
        <fullName evidence="7">AIPP2-like SPOC-like domain-containing protein</fullName>
    </recommendedName>
</protein>
<feature type="region of interest" description="Disordered" evidence="6">
    <location>
        <begin position="20"/>
        <end position="41"/>
    </location>
</feature>
<feature type="compositionally biased region" description="Basic and acidic residues" evidence="6">
    <location>
        <begin position="752"/>
        <end position="761"/>
    </location>
</feature>
<reference evidence="8 9" key="1">
    <citation type="submission" date="2012-08" db="EMBL/GenBank/DDBJ databases">
        <title>Oryza genome evolution.</title>
        <authorList>
            <person name="Wing R.A."/>
        </authorList>
    </citation>
    <scope>NUCLEOTIDE SEQUENCE</scope>
</reference>
<organism evidence="8 9">
    <name type="scientific">Leersia perrieri</name>
    <dbReference type="NCBI Taxonomy" id="77586"/>
    <lineage>
        <taxon>Eukaryota</taxon>
        <taxon>Viridiplantae</taxon>
        <taxon>Streptophyta</taxon>
        <taxon>Embryophyta</taxon>
        <taxon>Tracheophyta</taxon>
        <taxon>Spermatophyta</taxon>
        <taxon>Magnoliopsida</taxon>
        <taxon>Liliopsida</taxon>
        <taxon>Poales</taxon>
        <taxon>Poaceae</taxon>
        <taxon>BOP clade</taxon>
        <taxon>Oryzoideae</taxon>
        <taxon>Oryzeae</taxon>
        <taxon>Oryzinae</taxon>
        <taxon>Leersia</taxon>
    </lineage>
</organism>
<dbReference type="Gene3D" id="3.30.40.10">
    <property type="entry name" value="Zinc/RING finger domain, C3HC4 (zinc finger)"/>
    <property type="match status" value="1"/>
</dbReference>
<reference evidence="8" key="3">
    <citation type="submission" date="2015-04" db="UniProtKB">
        <authorList>
            <consortium name="EnsemblPlants"/>
        </authorList>
    </citation>
    <scope>IDENTIFICATION</scope>
</reference>
<dbReference type="eggNOG" id="ENOG502QR3S">
    <property type="taxonomic scope" value="Eukaryota"/>
</dbReference>
<keyword evidence="5" id="KW-0804">Transcription</keyword>
<feature type="region of interest" description="Disordered" evidence="6">
    <location>
        <begin position="378"/>
        <end position="404"/>
    </location>
</feature>
<dbReference type="Proteomes" id="UP000032180">
    <property type="component" value="Chromosome 10"/>
</dbReference>
<keyword evidence="4" id="KW-0805">Transcription regulation</keyword>
<dbReference type="HOGENOM" id="CLU_254070_0_0_1"/>
<dbReference type="GO" id="GO:0034244">
    <property type="term" value="P:negative regulation of transcription elongation by RNA polymerase II"/>
    <property type="evidence" value="ECO:0007669"/>
    <property type="project" value="InterPro"/>
</dbReference>
<keyword evidence="9" id="KW-1185">Reference proteome</keyword>
<feature type="compositionally biased region" description="Low complexity" evidence="6">
    <location>
        <begin position="778"/>
        <end position="793"/>
    </location>
</feature>
<dbReference type="GO" id="GO:0140566">
    <property type="term" value="F:histone reader activity"/>
    <property type="evidence" value="ECO:0007669"/>
    <property type="project" value="InterPro"/>
</dbReference>
<keyword evidence="3" id="KW-0862">Zinc</keyword>
<dbReference type="STRING" id="77586.A0A0D9XMS9"/>
<evidence type="ECO:0000256" key="6">
    <source>
        <dbReference type="SAM" id="MobiDB-lite"/>
    </source>
</evidence>
<feature type="compositionally biased region" description="Polar residues" evidence="6">
    <location>
        <begin position="722"/>
        <end position="732"/>
    </location>
</feature>
<evidence type="ECO:0000256" key="1">
    <source>
        <dbReference type="ARBA" id="ARBA00022723"/>
    </source>
</evidence>
<accession>A0A0D9XMS9</accession>
<dbReference type="Pfam" id="PF23121">
    <property type="entry name" value="SPOC_AIPP2"/>
    <property type="match status" value="1"/>
</dbReference>
<feature type="compositionally biased region" description="Basic and acidic residues" evidence="6">
    <location>
        <begin position="653"/>
        <end position="669"/>
    </location>
</feature>
<evidence type="ECO:0000259" key="7">
    <source>
        <dbReference type="Pfam" id="PF23121"/>
    </source>
</evidence>
<feature type="compositionally biased region" description="Polar residues" evidence="6">
    <location>
        <begin position="576"/>
        <end position="597"/>
    </location>
</feature>
<dbReference type="EnsemblPlants" id="LPERR10G15140.1">
    <property type="protein sequence ID" value="LPERR10G15140.1"/>
    <property type="gene ID" value="LPERR10G15140"/>
</dbReference>
<name>A0A0D9XMS9_9ORYZ</name>
<feature type="region of interest" description="Disordered" evidence="6">
    <location>
        <begin position="116"/>
        <end position="180"/>
    </location>
</feature>
<sequence>MRAPQERTVRDLYDRTRLKDLALPEESSEGRASGRRVEGPGHREVVAAKMMESKLTSRKRPADSPIVKVESGTCNVCCSPCSSCLHRNIAITDSNMDCGSSQTCCARSETKNSSFLRSDKGLHGKGKGGENDDEFSATSSPASYTENGENKVVARSSVAADSEVDKPAKRRRLINHGSRSPRIECHDDSNSCVTGVSAAGKLLLDKKKDKLSMSASSRDLTVNCKDNSFNSQNRLRIFFIEESSGKKRSDVHVMNRSSSDRSLPAVSHSFATKKLLRTQSSLSASQGLCPKRPTHGSGNLQDNLAHQPCEKASSNKNIERSLGGKSDPSVLGAERHGTMTNCGTSSREKIKAGSLTKNIENGTSCLRIGSLERADIQSNDAVNRNDNDKQEQNQGCSMDTGNGRKLNMQNDVMTDSGNSEGLIDVNVCDICGDVGREYLLATCTRCLEGAEHTYCMRVKLEKVPDGEWLCEECHLKEEQNQTRSNDGAAKIKIFDGKNQNSETMNNPKTLKVATTDLDSGTPVTDPLSGRNQKLHLLSTDAEARQVKCTTPTAERLDGKNKNSGIMVNRKKLQVTTSGFEARHSTCSTPTSGNLDKNQSFDKKSQGSEALLNHKKLRIATDMESPLSNEGVRSPPKSFKRYAENTLSSTPRLLKTESPRKHDVLSRENSFKSSNKGSLKSPDNIPTRTPSVSSSMALPRSYSVGNLANVKKPVPSPRGLLSKQPSFNNSNNEPKVKQLAEPVVSKLKPSKHSPRDPREKGPIRKIMKSGSFKHEASVCKDSSSSKQKQSVHSSQNEKPRIVKPVKPTNLLERRASFNLQKPSIPSSPRSDSSTRTADPRNDQDNPRPGPSILKSSKKTGKLLIPYSNCCKEYITVPLTNFLYGSSKLGLVKKKHSSILSKSEKQGITDHPTSTGVVSSKGTYVVKASDPLIPVDKIENDSTDDACETPLVLVNNDNEMVIKPEVVSMPCAPVICGSDLQDIVSTSCSEEVQYEQKHLERSESGFSRSAVAIQASEDILPDCPQGCLVPYNPDNPDSKLNDMNIKQQAFVDQSAASGSSFGALVIPEQTYIWQGTFEVSRPGNSEMYDGFQAHLSTCASPKVLEVVKQLPQRITFAEVPRHSSWPLHFKEVKPNEDNIALYFFAKDVESYERAYGKLLGNMLAGDLSLTANISGIELLIFTSDKLPEKTQRWNGLLFFWGVFYAKKENSSTELLVKGMDPLELNGPVNRLVCSPNMPQSLGIDLNECPVDDFCDSAVSVEVKIKNSGASVDHEAERHSCEIHRPETACTGNILLGTPTAVPYGVHVHTGSKGECLNIKPEYQSDTQGGKRAAGRDMEEEESYYKNKAPCFAKQHTVASRSVSDEILANTQSPVSFKEVSLRHSVGPKLSEDPSDLILKRDFVLSDSSSMYKRQKTSDGKYSACTFGDGQLTSKYLSKIHPLPADQHMSLNDAQYICRVPADPCSPTKSNSDHIIHVLSSDDEDFLERRNTLNKASLKKEEGTSPLLSLSLSMASKKHNLAGSDTGDDGPLSLSLGLPGVVVSNQALEMKQFLPEKPGMNTSLLL</sequence>
<evidence type="ECO:0000256" key="2">
    <source>
        <dbReference type="ARBA" id="ARBA00022771"/>
    </source>
</evidence>
<dbReference type="PANTHER" id="PTHR33304">
    <property type="match status" value="1"/>
</dbReference>
<feature type="compositionally biased region" description="Low complexity" evidence="6">
    <location>
        <begin position="821"/>
        <end position="832"/>
    </location>
</feature>
<evidence type="ECO:0000313" key="8">
    <source>
        <dbReference type="EnsemblPlants" id="LPERR10G15140.1"/>
    </source>
</evidence>
<dbReference type="Gramene" id="LPERR10G15140.1">
    <property type="protein sequence ID" value="LPERR10G15140.1"/>
    <property type="gene ID" value="LPERR10G15140"/>
</dbReference>
<proteinExistence type="predicted"/>
<dbReference type="InterPro" id="IPR011011">
    <property type="entry name" value="Znf_FYVE_PHD"/>
</dbReference>